<feature type="transmembrane region" description="Helical" evidence="1">
    <location>
        <begin position="20"/>
        <end position="41"/>
    </location>
</feature>
<evidence type="ECO:0000313" key="2">
    <source>
        <dbReference type="EMBL" id="VDK33366.1"/>
    </source>
</evidence>
<dbReference type="EMBL" id="UYRS01018345">
    <property type="protein sequence ID" value="VDK33366.1"/>
    <property type="molecule type" value="Genomic_DNA"/>
</dbReference>
<dbReference type="AlphaFoldDB" id="A0A0R3W3C3"/>
<dbReference type="WBParaSite" id="TASK_0000440401-mRNA-1">
    <property type="protein sequence ID" value="TASK_0000440401-mRNA-1"/>
    <property type="gene ID" value="TASK_0000440401"/>
</dbReference>
<name>A0A0R3W3C3_TAEAS</name>
<keyword evidence="1" id="KW-0812">Transmembrane</keyword>
<sequence>MGCTIQCHVGRRLRHHMKCLMARTTIIISGIMLRPPMLFIFEVEPKQMGDVRSASGHSEYLMANLR</sequence>
<evidence type="ECO:0000256" key="1">
    <source>
        <dbReference type="SAM" id="Phobius"/>
    </source>
</evidence>
<keyword evidence="3" id="KW-1185">Reference proteome</keyword>
<proteinExistence type="predicted"/>
<keyword evidence="1" id="KW-0472">Membrane</keyword>
<evidence type="ECO:0000313" key="3">
    <source>
        <dbReference type="Proteomes" id="UP000282613"/>
    </source>
</evidence>
<organism evidence="4">
    <name type="scientific">Taenia asiatica</name>
    <name type="common">Asian tapeworm</name>
    <dbReference type="NCBI Taxonomy" id="60517"/>
    <lineage>
        <taxon>Eukaryota</taxon>
        <taxon>Metazoa</taxon>
        <taxon>Spiralia</taxon>
        <taxon>Lophotrochozoa</taxon>
        <taxon>Platyhelminthes</taxon>
        <taxon>Cestoda</taxon>
        <taxon>Eucestoda</taxon>
        <taxon>Cyclophyllidea</taxon>
        <taxon>Taeniidae</taxon>
        <taxon>Taenia</taxon>
    </lineage>
</organism>
<reference evidence="2 3" key="2">
    <citation type="submission" date="2018-11" db="EMBL/GenBank/DDBJ databases">
        <authorList>
            <consortium name="Pathogen Informatics"/>
        </authorList>
    </citation>
    <scope>NUCLEOTIDE SEQUENCE [LARGE SCALE GENOMIC DNA]</scope>
</reference>
<keyword evidence="1" id="KW-1133">Transmembrane helix</keyword>
<dbReference type="Proteomes" id="UP000282613">
    <property type="component" value="Unassembled WGS sequence"/>
</dbReference>
<accession>A0A0R3W3C3</accession>
<protein>
    <submittedName>
        <fullName evidence="2 4">Uncharacterized protein</fullName>
    </submittedName>
</protein>
<evidence type="ECO:0000313" key="4">
    <source>
        <dbReference type="WBParaSite" id="TASK_0000440401-mRNA-1"/>
    </source>
</evidence>
<gene>
    <name evidence="2" type="ORF">TASK_LOCUS4405</name>
</gene>
<reference evidence="4" key="1">
    <citation type="submission" date="2017-02" db="UniProtKB">
        <authorList>
            <consortium name="WormBaseParasite"/>
        </authorList>
    </citation>
    <scope>IDENTIFICATION</scope>
</reference>